<sequence>MSPGPRRLVVMRHATAEAVAASDVERPLTDRGRADAEAAGAWLHQHGVVPDHAIVSPAVRTRETWAAMVRATGWTAPPDLEPALVHAGVEAALDLLRLVPDDARVVVLVGHNPTVSQVANLLQDGAGKREAALSMARGHPPAAFALFDVTVEWSRLSWGDGRLAAFRVPDD</sequence>
<dbReference type="PANTHER" id="PTHR47623:SF1">
    <property type="entry name" value="OS09G0287300 PROTEIN"/>
    <property type="match status" value="1"/>
</dbReference>
<evidence type="ECO:0000313" key="1">
    <source>
        <dbReference type="EMBL" id="MBE7324406.1"/>
    </source>
</evidence>
<dbReference type="EMBL" id="JADCSA010000005">
    <property type="protein sequence ID" value="MBE7324406.1"/>
    <property type="molecule type" value="Genomic_DNA"/>
</dbReference>
<dbReference type="Gene3D" id="3.40.50.1240">
    <property type="entry name" value="Phosphoglycerate mutase-like"/>
    <property type="match status" value="1"/>
</dbReference>
<proteinExistence type="predicted"/>
<comment type="caution">
    <text evidence="1">The sequence shown here is derived from an EMBL/GenBank/DDBJ whole genome shotgun (WGS) entry which is preliminary data.</text>
</comment>
<dbReference type="Pfam" id="PF00300">
    <property type="entry name" value="His_Phos_1"/>
    <property type="match status" value="1"/>
</dbReference>
<dbReference type="InterPro" id="IPR013078">
    <property type="entry name" value="His_Pase_superF_clade-1"/>
</dbReference>
<evidence type="ECO:0000313" key="2">
    <source>
        <dbReference type="Proteomes" id="UP000756387"/>
    </source>
</evidence>
<dbReference type="Proteomes" id="UP000756387">
    <property type="component" value="Unassembled WGS sequence"/>
</dbReference>
<dbReference type="InterPro" id="IPR029033">
    <property type="entry name" value="His_PPase_superfam"/>
</dbReference>
<dbReference type="RefSeq" id="WP_193637725.1">
    <property type="nucleotide sequence ID" value="NZ_JADCSA010000005.1"/>
</dbReference>
<name>A0ABR9RS91_9ACTN</name>
<reference evidence="1 2" key="1">
    <citation type="submission" date="2020-10" db="EMBL/GenBank/DDBJ databases">
        <title>Nocardioides sp. isolated from sludge.</title>
        <authorList>
            <person name="Zhang X."/>
        </authorList>
    </citation>
    <scope>NUCLEOTIDE SEQUENCE [LARGE SCALE GENOMIC DNA]</scope>
    <source>
        <strain evidence="1 2">Y6</strain>
    </source>
</reference>
<keyword evidence="2" id="KW-1185">Reference proteome</keyword>
<dbReference type="SMART" id="SM00855">
    <property type="entry name" value="PGAM"/>
    <property type="match status" value="1"/>
</dbReference>
<dbReference type="PANTHER" id="PTHR47623">
    <property type="entry name" value="OS09G0287300 PROTEIN"/>
    <property type="match status" value="1"/>
</dbReference>
<accession>A0ABR9RS91</accession>
<dbReference type="SUPFAM" id="SSF53254">
    <property type="entry name" value="Phosphoglycerate mutase-like"/>
    <property type="match status" value="1"/>
</dbReference>
<gene>
    <name evidence="1" type="ORF">IEQ44_07050</name>
</gene>
<protein>
    <submittedName>
        <fullName evidence="1">Histidine phosphatase family protein</fullName>
    </submittedName>
</protein>
<organism evidence="1 2">
    <name type="scientific">Nocardioides malaquae</name>
    <dbReference type="NCBI Taxonomy" id="2773426"/>
    <lineage>
        <taxon>Bacteria</taxon>
        <taxon>Bacillati</taxon>
        <taxon>Actinomycetota</taxon>
        <taxon>Actinomycetes</taxon>
        <taxon>Propionibacteriales</taxon>
        <taxon>Nocardioidaceae</taxon>
        <taxon>Nocardioides</taxon>
    </lineage>
</organism>
<dbReference type="CDD" id="cd07067">
    <property type="entry name" value="HP_PGM_like"/>
    <property type="match status" value="1"/>
</dbReference>